<dbReference type="GeneID" id="54350885"/>
<feature type="compositionally biased region" description="Acidic residues" evidence="1">
    <location>
        <begin position="147"/>
        <end position="157"/>
    </location>
</feature>
<organism evidence="2 3">
    <name type="scientific">Didymella exigua CBS 183.55</name>
    <dbReference type="NCBI Taxonomy" id="1150837"/>
    <lineage>
        <taxon>Eukaryota</taxon>
        <taxon>Fungi</taxon>
        <taxon>Dikarya</taxon>
        <taxon>Ascomycota</taxon>
        <taxon>Pezizomycotina</taxon>
        <taxon>Dothideomycetes</taxon>
        <taxon>Pleosporomycetidae</taxon>
        <taxon>Pleosporales</taxon>
        <taxon>Pleosporineae</taxon>
        <taxon>Didymellaceae</taxon>
        <taxon>Didymella</taxon>
    </lineage>
</organism>
<dbReference type="RefSeq" id="XP_033446885.1">
    <property type="nucleotide sequence ID" value="XM_033593217.1"/>
</dbReference>
<sequence length="332" mass="35348">MVRYCLPSFPHLPQLSYLFSYTCPAPPLSSPKPQPCNPTAAPYTSWRLPICPQKCDGMGPHLPAGIETRVNGHLVSEPAVKEISSPVAEDVKRNLVDVIDAAKQHGKTAKAGACGSARRFPVVPAQRAVDSVHGERTPNLTSLLSDAGDDADDDYAYEDGHSLQPSAAHTPERKPPHSINAKRLTADWLATLPSLHADADSDDDTMLMALYLVDDDAQREFCAADEPRCDRNVSLVDAPDAGASAVASDEAGYELDTTDAEPVDAGPTPRRAVPARGRVDMQQAMDIWCEIAACASVVVDGAGELGVSGDVDGEGGRSKTERPLSHVFPFST</sequence>
<dbReference type="EMBL" id="ML978976">
    <property type="protein sequence ID" value="KAF1926633.1"/>
    <property type="molecule type" value="Genomic_DNA"/>
</dbReference>
<gene>
    <name evidence="2" type="ORF">M421DRAFT_422600</name>
</gene>
<evidence type="ECO:0000313" key="3">
    <source>
        <dbReference type="Proteomes" id="UP000800082"/>
    </source>
</evidence>
<feature type="compositionally biased region" description="Acidic residues" evidence="1">
    <location>
        <begin position="251"/>
        <end position="262"/>
    </location>
</feature>
<evidence type="ECO:0000256" key="1">
    <source>
        <dbReference type="SAM" id="MobiDB-lite"/>
    </source>
</evidence>
<feature type="region of interest" description="Disordered" evidence="1">
    <location>
        <begin position="131"/>
        <end position="177"/>
    </location>
</feature>
<evidence type="ECO:0000313" key="2">
    <source>
        <dbReference type="EMBL" id="KAF1926633.1"/>
    </source>
</evidence>
<dbReference type="Proteomes" id="UP000800082">
    <property type="component" value="Unassembled WGS sequence"/>
</dbReference>
<dbReference type="AlphaFoldDB" id="A0A6A5RGM3"/>
<keyword evidence="3" id="KW-1185">Reference proteome</keyword>
<accession>A0A6A5RGM3</accession>
<name>A0A6A5RGM3_9PLEO</name>
<protein>
    <submittedName>
        <fullName evidence="2">Uncharacterized protein</fullName>
    </submittedName>
</protein>
<proteinExistence type="predicted"/>
<feature type="region of interest" description="Disordered" evidence="1">
    <location>
        <begin position="245"/>
        <end position="273"/>
    </location>
</feature>
<dbReference type="OrthoDB" id="3786223at2759"/>
<reference evidence="2" key="1">
    <citation type="journal article" date="2020" name="Stud. Mycol.">
        <title>101 Dothideomycetes genomes: a test case for predicting lifestyles and emergence of pathogens.</title>
        <authorList>
            <person name="Haridas S."/>
            <person name="Albert R."/>
            <person name="Binder M."/>
            <person name="Bloem J."/>
            <person name="Labutti K."/>
            <person name="Salamov A."/>
            <person name="Andreopoulos B."/>
            <person name="Baker S."/>
            <person name="Barry K."/>
            <person name="Bills G."/>
            <person name="Bluhm B."/>
            <person name="Cannon C."/>
            <person name="Castanera R."/>
            <person name="Culley D."/>
            <person name="Daum C."/>
            <person name="Ezra D."/>
            <person name="Gonzalez J."/>
            <person name="Henrissat B."/>
            <person name="Kuo A."/>
            <person name="Liang C."/>
            <person name="Lipzen A."/>
            <person name="Lutzoni F."/>
            <person name="Magnuson J."/>
            <person name="Mondo S."/>
            <person name="Nolan M."/>
            <person name="Ohm R."/>
            <person name="Pangilinan J."/>
            <person name="Park H.-J."/>
            <person name="Ramirez L."/>
            <person name="Alfaro M."/>
            <person name="Sun H."/>
            <person name="Tritt A."/>
            <person name="Yoshinaga Y."/>
            <person name="Zwiers L.-H."/>
            <person name="Turgeon B."/>
            <person name="Goodwin S."/>
            <person name="Spatafora J."/>
            <person name="Crous P."/>
            <person name="Grigoriev I."/>
        </authorList>
    </citation>
    <scope>NUCLEOTIDE SEQUENCE</scope>
    <source>
        <strain evidence="2">CBS 183.55</strain>
    </source>
</reference>